<feature type="compositionally biased region" description="Acidic residues" evidence="1">
    <location>
        <begin position="605"/>
        <end position="614"/>
    </location>
</feature>
<protein>
    <recommendedName>
        <fullName evidence="2">pPIWI-RE three-gene island domain-containing protein</fullName>
    </recommendedName>
</protein>
<organism evidence="3 4">
    <name type="scientific">Actinomadura logoneensis</name>
    <dbReference type="NCBI Taxonomy" id="2293572"/>
    <lineage>
        <taxon>Bacteria</taxon>
        <taxon>Bacillati</taxon>
        <taxon>Actinomycetota</taxon>
        <taxon>Actinomycetes</taxon>
        <taxon>Streptosporangiales</taxon>
        <taxon>Thermomonosporaceae</taxon>
        <taxon>Actinomadura</taxon>
    </lineage>
</organism>
<accession>A0A372JHG2</accession>
<keyword evidence="4" id="KW-1185">Reference proteome</keyword>
<dbReference type="OrthoDB" id="8252072at2"/>
<evidence type="ECO:0000313" key="4">
    <source>
        <dbReference type="Proteomes" id="UP000261811"/>
    </source>
</evidence>
<dbReference type="AlphaFoldDB" id="A0A372JHG2"/>
<dbReference type="Proteomes" id="UP000261811">
    <property type="component" value="Unassembled WGS sequence"/>
</dbReference>
<dbReference type="EMBL" id="QURH01000338">
    <property type="protein sequence ID" value="RFU39441.1"/>
    <property type="molecule type" value="Genomic_DNA"/>
</dbReference>
<sequence length="1208" mass="132819">MRDEESWHGPVSSALRKAWRNEAAEPGMHPRDLCRVELVLFLLGRIAPGRPAEDAYVLLSGYPFPDAAGLVSTEEQRTALAAARVLLWTIRRRRSWFQLLETYRGVPERMRAYDVPEGAPPRVLRPTVAADRTRVYEDALSALPPYRTHEVKLATAGRHSFLDRRRATSVTIPDELVFPRAAGHDLAKGRAGDGAPLVITRAMLLETARWMDERERGSAEAGDWERRLDELHVAVRDASGRDFAERDDGGFVLAELLHMVGMVGAGKSTLMVLVAVWAARLPTPLRTTLVVGDVAEQLRLTALFDRLGIPAAPVLGSSTREDHVRRLHRRQAAQGKENLLDHDDDGFDLLSTACPVDALRGVEAARPLRYADAPCAGLHPEQRKPAATSEEPLLLDLYRPSSRADARPARDPDEGRVLRGKPHACPVWSRCPRHHAARRLVDARIWVANPASLVQSGVPKHLNDERLRYLELACAVGDIVIVDEADAVQLRLDGIFAPAATLVQPGPESWLDRIHTHKIAELTRSGRLPLTDRDVKQWNTAVGMSSLATDELYRLLISDGDLRDWVDVDYFSPWTLQEKLLAEWFGDARREGADNGVRDERELFENDEADETDSRDDPGRVLADARRVALTAVFDGFRDDPLGDHGPHGGAIDGLVALAHDLIGTSSPTETRKRALVLLRDLLTDTPVQERTRDAAWADTACRRLEFTLLLSVLAKHLDRVAWLWPMVEAALRLDATGNELARRPPADYAPVVPESPMGNVLGFQFLPDERETDEDGRQSGTLRFFRCAGVGRELLTALTTLGADPGRGRPGPHVLLLSGTSWAGMSSRYHVPAPVGAVLKPSTRATEAVLGTAFATRWISDARGERIRLSGADPKVRPALAEALAMRLGSPGRGGTASPLEQELAHVRDPHRRRALLLVGSYREAARVATVLNSIPRWRGSVRLLVPDTADLDAGAGPDAGAGAAEPVGVLRRGDVASFGDCGAEVLVAPLMAVERGHNILNFERNAAFGLAMFLARPHPRPDDLALAVHSVNDWAARFSRGLPRVLSGDDGRTGPATFGELVTKAGGLDRAALDFRHEARQEWRRLLTRRYIRSRLPVWERKVFAWDQLVVLWQVIGRLVRGGVPARVVFVDAAFADAEVRDEVPAAASPDQGVPEGLLRDLLDVLAPYFDDALAPEGFPDPADPAVARLLYRPLHRALLTIRHHS</sequence>
<evidence type="ECO:0000259" key="2">
    <source>
        <dbReference type="Pfam" id="PF18155"/>
    </source>
</evidence>
<dbReference type="Pfam" id="PF18155">
    <property type="entry name" value="pPIWI_RE_Z"/>
    <property type="match status" value="1"/>
</dbReference>
<proteinExistence type="predicted"/>
<evidence type="ECO:0000256" key="1">
    <source>
        <dbReference type="SAM" id="MobiDB-lite"/>
    </source>
</evidence>
<dbReference type="RefSeq" id="WP_117359435.1">
    <property type="nucleotide sequence ID" value="NZ_QURH01000338.1"/>
</dbReference>
<comment type="caution">
    <text evidence="3">The sequence shown here is derived from an EMBL/GenBank/DDBJ whole genome shotgun (WGS) entry which is preliminary data.</text>
</comment>
<dbReference type="InterPro" id="IPR055254">
    <property type="entry name" value="pPIWI_RE_Z"/>
</dbReference>
<gene>
    <name evidence="3" type="ORF">DZF91_22490</name>
</gene>
<evidence type="ECO:0000313" key="3">
    <source>
        <dbReference type="EMBL" id="RFU39441.1"/>
    </source>
</evidence>
<reference evidence="3 4" key="1">
    <citation type="submission" date="2018-08" db="EMBL/GenBank/DDBJ databases">
        <title>Actinomadura jelena sp. nov., a novel Actinomycete isolated from soil in Chad.</title>
        <authorList>
            <person name="Shi L."/>
        </authorList>
    </citation>
    <scope>NUCLEOTIDE SEQUENCE [LARGE SCALE GENOMIC DNA]</scope>
    <source>
        <strain evidence="3 4">NEAU-G17</strain>
    </source>
</reference>
<feature type="region of interest" description="Disordered" evidence="1">
    <location>
        <begin position="596"/>
        <end position="618"/>
    </location>
</feature>
<name>A0A372JHG2_9ACTN</name>
<feature type="domain" description="pPIWI-RE three-gene island" evidence="2">
    <location>
        <begin position="27"/>
        <end position="186"/>
    </location>
</feature>